<dbReference type="EMBL" id="CP053452">
    <property type="protein sequence ID" value="QJW96554.1"/>
    <property type="molecule type" value="Genomic_DNA"/>
</dbReference>
<feature type="domain" description="Radical SAM core" evidence="7">
    <location>
        <begin position="42"/>
        <end position="279"/>
    </location>
</feature>
<evidence type="ECO:0000256" key="5">
    <source>
        <dbReference type="ARBA" id="ARBA00023014"/>
    </source>
</evidence>
<dbReference type="Gene3D" id="3.20.20.70">
    <property type="entry name" value="Aldolase class I"/>
    <property type="match status" value="1"/>
</dbReference>
<keyword evidence="2" id="KW-0949">S-adenosyl-L-methionine</keyword>
<evidence type="ECO:0000256" key="6">
    <source>
        <dbReference type="SAM" id="MobiDB-lite"/>
    </source>
</evidence>
<reference evidence="9" key="1">
    <citation type="submission" date="2020-05" db="EMBL/GenBank/DDBJ databases">
        <title>Frigoriglobus tundricola gen. nov., sp. nov., a psychrotolerant cellulolytic planctomycete of the family Gemmataceae with two divergent copies of 16S rRNA gene.</title>
        <authorList>
            <person name="Kulichevskaya I.S."/>
            <person name="Ivanova A.A."/>
            <person name="Naumoff D.G."/>
            <person name="Beletsky A.V."/>
            <person name="Rijpstra W.I.C."/>
            <person name="Sinninghe Damste J.S."/>
            <person name="Mardanov A.V."/>
            <person name="Ravin N.V."/>
            <person name="Dedysh S.N."/>
        </authorList>
    </citation>
    <scope>NUCLEOTIDE SEQUENCE [LARGE SCALE GENOMIC DNA]</scope>
    <source>
        <strain evidence="9">PL17</strain>
    </source>
</reference>
<evidence type="ECO:0000256" key="3">
    <source>
        <dbReference type="ARBA" id="ARBA00022723"/>
    </source>
</evidence>
<dbReference type="InterPro" id="IPR006638">
    <property type="entry name" value="Elp3/MiaA/NifB-like_rSAM"/>
</dbReference>
<feature type="compositionally biased region" description="Basic and acidic residues" evidence="6">
    <location>
        <begin position="284"/>
        <end position="311"/>
    </location>
</feature>
<dbReference type="GO" id="GO:0046872">
    <property type="term" value="F:metal ion binding"/>
    <property type="evidence" value="ECO:0007669"/>
    <property type="project" value="UniProtKB-KW"/>
</dbReference>
<proteinExistence type="predicted"/>
<dbReference type="GO" id="GO:0005737">
    <property type="term" value="C:cytoplasm"/>
    <property type="evidence" value="ECO:0007669"/>
    <property type="project" value="TreeGrafter"/>
</dbReference>
<dbReference type="CDD" id="cd01335">
    <property type="entry name" value="Radical_SAM"/>
    <property type="match status" value="1"/>
</dbReference>
<dbReference type="SMART" id="SM00729">
    <property type="entry name" value="Elp3"/>
    <property type="match status" value="1"/>
</dbReference>
<organism evidence="8 9">
    <name type="scientific">Frigoriglobus tundricola</name>
    <dbReference type="NCBI Taxonomy" id="2774151"/>
    <lineage>
        <taxon>Bacteria</taxon>
        <taxon>Pseudomonadati</taxon>
        <taxon>Planctomycetota</taxon>
        <taxon>Planctomycetia</taxon>
        <taxon>Gemmatales</taxon>
        <taxon>Gemmataceae</taxon>
        <taxon>Frigoriglobus</taxon>
    </lineage>
</organism>
<dbReference type="NCBIfam" id="NF006067">
    <property type="entry name" value="PRK08208.1"/>
    <property type="match status" value="1"/>
</dbReference>
<dbReference type="GO" id="GO:0003824">
    <property type="term" value="F:catalytic activity"/>
    <property type="evidence" value="ECO:0007669"/>
    <property type="project" value="InterPro"/>
</dbReference>
<dbReference type="Proteomes" id="UP000503447">
    <property type="component" value="Chromosome"/>
</dbReference>
<dbReference type="GO" id="GO:0051539">
    <property type="term" value="F:4 iron, 4 sulfur cluster binding"/>
    <property type="evidence" value="ECO:0007669"/>
    <property type="project" value="TreeGrafter"/>
</dbReference>
<dbReference type="InterPro" id="IPR058240">
    <property type="entry name" value="rSAM_sf"/>
</dbReference>
<dbReference type="InterPro" id="IPR013785">
    <property type="entry name" value="Aldolase_TIM"/>
</dbReference>
<evidence type="ECO:0000313" key="9">
    <source>
        <dbReference type="Proteomes" id="UP000503447"/>
    </source>
</evidence>
<gene>
    <name evidence="8" type="ORF">FTUN_4111</name>
</gene>
<keyword evidence="4" id="KW-0408">Iron</keyword>
<dbReference type="AlphaFoldDB" id="A0A6M5YSY9"/>
<dbReference type="PANTHER" id="PTHR13932:SF5">
    <property type="entry name" value="RADICAL S-ADENOSYL METHIONINE DOMAIN-CONTAINING PROTEIN 1, MITOCHONDRIAL"/>
    <property type="match status" value="1"/>
</dbReference>
<name>A0A6M5YSY9_9BACT</name>
<keyword evidence="5" id="KW-0411">Iron-sulfur</keyword>
<dbReference type="InterPro" id="IPR007197">
    <property type="entry name" value="rSAM"/>
</dbReference>
<dbReference type="SUPFAM" id="SSF102114">
    <property type="entry name" value="Radical SAM enzymes"/>
    <property type="match status" value="1"/>
</dbReference>
<dbReference type="PROSITE" id="PS51918">
    <property type="entry name" value="RADICAL_SAM"/>
    <property type="match status" value="1"/>
</dbReference>
<evidence type="ECO:0000259" key="7">
    <source>
        <dbReference type="PROSITE" id="PS51918"/>
    </source>
</evidence>
<accession>A0A6M5YSY9</accession>
<evidence type="ECO:0000256" key="4">
    <source>
        <dbReference type="ARBA" id="ARBA00023004"/>
    </source>
</evidence>
<comment type="cofactor">
    <cofactor evidence="1">
        <name>[4Fe-4S] cluster</name>
        <dbReference type="ChEBI" id="CHEBI:49883"/>
    </cofactor>
</comment>
<keyword evidence="9" id="KW-1185">Reference proteome</keyword>
<dbReference type="InterPro" id="IPR034505">
    <property type="entry name" value="Coproporphyrinogen-III_oxidase"/>
</dbReference>
<keyword evidence="3" id="KW-0479">Metal-binding</keyword>
<dbReference type="KEGG" id="ftj:FTUN_4111"/>
<dbReference type="SFLD" id="SFLDG01065">
    <property type="entry name" value="anaerobic_coproporphyrinogen-I"/>
    <property type="match status" value="1"/>
</dbReference>
<protein>
    <submittedName>
        <fullName evidence="8">Coproporphyrinogen III oxidase family protein</fullName>
    </submittedName>
</protein>
<sequence>MTATEPHPVLRGSPYRAYVYAYPHKTAYRSFAPRALRDVWAGDPRDALFLYVHVPFCTMRCGFCNLFTTANPKPDLVTFYLDALRRQAEAVREALPDARFTQMAIGGGTPTYLSESELAELFDIVASVTGAGADATPAGVEVSPDTLTPGKVALLGARGVDRVSIGVQSFIEAEAANSGRPQSRTDVDAALTLLAGAGFGTVNIDLIYGLPGQTVETWLYSLRAALRYEPEELYLYPLYVRPLTALGQSHKEWDDTRLACYREARDVLLAAGYEQVSMRMFRTRNAERGTRSENPESARNAERGTRSESREPASFIPRSAFRAPPLRYCCQDDGMVGLGCGARSYTRSLHYALDYAVRPKSVKGIIADYLARTRAELATADHGFALDDGERRRRYLLQSVLNVEGLDVARYVARFGCDPAADFPDLHVFEEAGLVVLERVPREGTTHRTWRPTPLGLERSDALGPWFISDRVRTLMAGYEAK</sequence>
<evidence type="ECO:0000256" key="2">
    <source>
        <dbReference type="ARBA" id="ARBA00022691"/>
    </source>
</evidence>
<evidence type="ECO:0000313" key="8">
    <source>
        <dbReference type="EMBL" id="QJW96554.1"/>
    </source>
</evidence>
<dbReference type="SFLD" id="SFLDS00029">
    <property type="entry name" value="Radical_SAM"/>
    <property type="match status" value="1"/>
</dbReference>
<dbReference type="GO" id="GO:0006779">
    <property type="term" value="P:porphyrin-containing compound biosynthetic process"/>
    <property type="evidence" value="ECO:0007669"/>
    <property type="project" value="TreeGrafter"/>
</dbReference>
<dbReference type="RefSeq" id="WP_171472112.1">
    <property type="nucleotide sequence ID" value="NZ_CP053452.2"/>
</dbReference>
<dbReference type="PANTHER" id="PTHR13932">
    <property type="entry name" value="COPROPORPHYRINIGEN III OXIDASE"/>
    <property type="match status" value="1"/>
</dbReference>
<feature type="region of interest" description="Disordered" evidence="6">
    <location>
        <begin position="284"/>
        <end position="314"/>
    </location>
</feature>
<dbReference type="Pfam" id="PF04055">
    <property type="entry name" value="Radical_SAM"/>
    <property type="match status" value="1"/>
</dbReference>
<evidence type="ECO:0000256" key="1">
    <source>
        <dbReference type="ARBA" id="ARBA00001966"/>
    </source>
</evidence>